<evidence type="ECO:0000259" key="2">
    <source>
        <dbReference type="Pfam" id="PF09851"/>
    </source>
</evidence>
<evidence type="ECO:0000313" key="3">
    <source>
        <dbReference type="EMBL" id="OGZ02569.1"/>
    </source>
</evidence>
<keyword evidence="1" id="KW-0472">Membrane</keyword>
<organism evidence="3 4">
    <name type="scientific">Candidatus Liptonbacteria bacterium RIFCSPLOWO2_01_FULL_53_13</name>
    <dbReference type="NCBI Taxonomy" id="1798651"/>
    <lineage>
        <taxon>Bacteria</taxon>
        <taxon>Candidatus Liptoniibacteriota</taxon>
    </lineage>
</organism>
<evidence type="ECO:0000313" key="4">
    <source>
        <dbReference type="Proteomes" id="UP000178348"/>
    </source>
</evidence>
<dbReference type="AlphaFoldDB" id="A0A1G2CMJ6"/>
<keyword evidence="1" id="KW-0812">Transmembrane</keyword>
<dbReference type="EMBL" id="MHLB01000008">
    <property type="protein sequence ID" value="OGZ02569.1"/>
    <property type="molecule type" value="Genomic_DNA"/>
</dbReference>
<protein>
    <recommendedName>
        <fullName evidence="2">SHOCT domain-containing protein</fullName>
    </recommendedName>
</protein>
<dbReference type="Pfam" id="PF09851">
    <property type="entry name" value="SHOCT"/>
    <property type="match status" value="1"/>
</dbReference>
<gene>
    <name evidence="3" type="ORF">A2946_01220</name>
</gene>
<keyword evidence="1" id="KW-1133">Transmembrane helix</keyword>
<sequence>MNSLYYGDMFGWGFGGIMMLIFWIAILLFIILAIKGFQGNESGKSSSKSAADILKERYAKGEIDKKEFEEKKKDITNS</sequence>
<feature type="domain" description="SHOCT" evidence="2">
    <location>
        <begin position="53"/>
        <end position="75"/>
    </location>
</feature>
<comment type="caution">
    <text evidence="3">The sequence shown here is derived from an EMBL/GenBank/DDBJ whole genome shotgun (WGS) entry which is preliminary data.</text>
</comment>
<reference evidence="3 4" key="1">
    <citation type="journal article" date="2016" name="Nat. Commun.">
        <title>Thousands of microbial genomes shed light on interconnected biogeochemical processes in an aquifer system.</title>
        <authorList>
            <person name="Anantharaman K."/>
            <person name="Brown C.T."/>
            <person name="Hug L.A."/>
            <person name="Sharon I."/>
            <person name="Castelle C.J."/>
            <person name="Probst A.J."/>
            <person name="Thomas B.C."/>
            <person name="Singh A."/>
            <person name="Wilkins M.J."/>
            <person name="Karaoz U."/>
            <person name="Brodie E.L."/>
            <person name="Williams K.H."/>
            <person name="Hubbard S.S."/>
            <person name="Banfield J.F."/>
        </authorList>
    </citation>
    <scope>NUCLEOTIDE SEQUENCE [LARGE SCALE GENOMIC DNA]</scope>
</reference>
<dbReference type="Proteomes" id="UP000178348">
    <property type="component" value="Unassembled WGS sequence"/>
</dbReference>
<dbReference type="InterPro" id="IPR018649">
    <property type="entry name" value="SHOCT"/>
</dbReference>
<evidence type="ECO:0000256" key="1">
    <source>
        <dbReference type="SAM" id="Phobius"/>
    </source>
</evidence>
<name>A0A1G2CMJ6_9BACT</name>
<accession>A0A1G2CMJ6</accession>
<feature type="transmembrane region" description="Helical" evidence="1">
    <location>
        <begin position="12"/>
        <end position="34"/>
    </location>
</feature>
<proteinExistence type="predicted"/>